<evidence type="ECO:0000313" key="4">
    <source>
        <dbReference type="Proteomes" id="UP001595955"/>
    </source>
</evidence>
<feature type="transmembrane region" description="Helical" evidence="2">
    <location>
        <begin position="58"/>
        <end position="77"/>
    </location>
</feature>
<feature type="region of interest" description="Disordered" evidence="1">
    <location>
        <begin position="78"/>
        <end position="122"/>
    </location>
</feature>
<dbReference type="Pfam" id="PF11298">
    <property type="entry name" value="DUF3099"/>
    <property type="match status" value="1"/>
</dbReference>
<dbReference type="InterPro" id="IPR021449">
    <property type="entry name" value="DUF3099"/>
</dbReference>
<dbReference type="Proteomes" id="UP001595955">
    <property type="component" value="Unassembled WGS sequence"/>
</dbReference>
<keyword evidence="4" id="KW-1185">Reference proteome</keyword>
<dbReference type="EMBL" id="JBHSGF010000012">
    <property type="protein sequence ID" value="MFC4556451.1"/>
    <property type="molecule type" value="Genomic_DNA"/>
</dbReference>
<name>A0ABV9DCQ1_9MICO</name>
<gene>
    <name evidence="3" type="ORF">ACFO3F_14450</name>
</gene>
<feature type="transmembrane region" description="Helical" evidence="2">
    <location>
        <begin position="32"/>
        <end position="52"/>
    </location>
</feature>
<keyword evidence="2" id="KW-0812">Transmembrane</keyword>
<feature type="compositionally biased region" description="Pro residues" evidence="1">
    <location>
        <begin position="102"/>
        <end position="114"/>
    </location>
</feature>
<reference evidence="4" key="1">
    <citation type="journal article" date="2019" name="Int. J. Syst. Evol. Microbiol.">
        <title>The Global Catalogue of Microorganisms (GCM) 10K type strain sequencing project: providing services to taxonomists for standard genome sequencing and annotation.</title>
        <authorList>
            <consortium name="The Broad Institute Genomics Platform"/>
            <consortium name="The Broad Institute Genome Sequencing Center for Infectious Disease"/>
            <person name="Wu L."/>
            <person name="Ma J."/>
        </authorList>
    </citation>
    <scope>NUCLEOTIDE SEQUENCE [LARGE SCALE GENOMIC DNA]</scope>
    <source>
        <strain evidence="4">JCM 3369</strain>
    </source>
</reference>
<protein>
    <submittedName>
        <fullName evidence="3">DUF3099 domain-containing protein</fullName>
    </submittedName>
</protein>
<keyword evidence="2" id="KW-1133">Transmembrane helix</keyword>
<organism evidence="3 4">
    <name type="scientific">Georgenia faecalis</name>
    <dbReference type="NCBI Taxonomy" id="2483799"/>
    <lineage>
        <taxon>Bacteria</taxon>
        <taxon>Bacillati</taxon>
        <taxon>Actinomycetota</taxon>
        <taxon>Actinomycetes</taxon>
        <taxon>Micrococcales</taxon>
        <taxon>Bogoriellaceae</taxon>
        <taxon>Georgenia</taxon>
    </lineage>
</organism>
<sequence length="122" mass="13051">MRTSRGRRGRDEQVHSITSVRRALAEDVHDRTVRYLISMTVRTLCVFGAAFTEGWIRWVLVAGAVVLPYIAVVAANAGRERPKPGGSAPDARPDLPALGGPGPGPGDPPPPPFTLPEGGYLR</sequence>
<evidence type="ECO:0000313" key="3">
    <source>
        <dbReference type="EMBL" id="MFC4556451.1"/>
    </source>
</evidence>
<comment type="caution">
    <text evidence="3">The sequence shown here is derived from an EMBL/GenBank/DDBJ whole genome shotgun (WGS) entry which is preliminary data.</text>
</comment>
<evidence type="ECO:0000256" key="2">
    <source>
        <dbReference type="SAM" id="Phobius"/>
    </source>
</evidence>
<dbReference type="RefSeq" id="WP_164471426.1">
    <property type="nucleotide sequence ID" value="NZ_CP033325.1"/>
</dbReference>
<proteinExistence type="predicted"/>
<keyword evidence="2" id="KW-0472">Membrane</keyword>
<accession>A0ABV9DCQ1</accession>
<evidence type="ECO:0000256" key="1">
    <source>
        <dbReference type="SAM" id="MobiDB-lite"/>
    </source>
</evidence>